<dbReference type="PANTHER" id="PTHR13932">
    <property type="entry name" value="COPROPORPHYRINIGEN III OXIDASE"/>
    <property type="match status" value="1"/>
</dbReference>
<gene>
    <name evidence="1" type="ORF">BJ554DRAFT_267</name>
</gene>
<comment type="caution">
    <text evidence="1">The sequence shown here is derived from an EMBL/GenBank/DDBJ whole genome shotgun (WGS) entry which is preliminary data.</text>
</comment>
<reference evidence="1 2" key="1">
    <citation type="journal article" name="Sci. Rep.">
        <title>Genome-scale phylogenetic analyses confirm Olpidium as the closest living zoosporic fungus to the non-flagellated, terrestrial fungi.</title>
        <authorList>
            <person name="Chang Y."/>
            <person name="Rochon D."/>
            <person name="Sekimoto S."/>
            <person name="Wang Y."/>
            <person name="Chovatia M."/>
            <person name="Sandor L."/>
            <person name="Salamov A."/>
            <person name="Grigoriev I.V."/>
            <person name="Stajich J.E."/>
            <person name="Spatafora J.W."/>
        </authorList>
    </citation>
    <scope>NUCLEOTIDE SEQUENCE [LARGE SCALE GENOMIC DNA]</scope>
    <source>
        <strain evidence="1">S191</strain>
    </source>
</reference>
<dbReference type="GO" id="GO:0005739">
    <property type="term" value="C:mitochondrion"/>
    <property type="evidence" value="ECO:0007669"/>
    <property type="project" value="TreeGrafter"/>
</dbReference>
<dbReference type="EMBL" id="JAEFCI010006992">
    <property type="protein sequence ID" value="KAG5459341.1"/>
    <property type="molecule type" value="Genomic_DNA"/>
</dbReference>
<protein>
    <submittedName>
        <fullName evidence="1">Uncharacterized protein</fullName>
    </submittedName>
</protein>
<evidence type="ECO:0000313" key="1">
    <source>
        <dbReference type="EMBL" id="KAG5459341.1"/>
    </source>
</evidence>
<organism evidence="1 2">
    <name type="scientific">Olpidium bornovanus</name>
    <dbReference type="NCBI Taxonomy" id="278681"/>
    <lineage>
        <taxon>Eukaryota</taxon>
        <taxon>Fungi</taxon>
        <taxon>Fungi incertae sedis</taxon>
        <taxon>Olpidiomycota</taxon>
        <taxon>Olpidiomycotina</taxon>
        <taxon>Olpidiomycetes</taxon>
        <taxon>Olpidiales</taxon>
        <taxon>Olpidiaceae</taxon>
        <taxon>Olpidium</taxon>
    </lineage>
</organism>
<dbReference type="GO" id="GO:0051539">
    <property type="term" value="F:4 iron, 4 sulfur cluster binding"/>
    <property type="evidence" value="ECO:0007669"/>
    <property type="project" value="TreeGrafter"/>
</dbReference>
<dbReference type="SUPFAM" id="SSF102114">
    <property type="entry name" value="Radical SAM enzymes"/>
    <property type="match status" value="1"/>
</dbReference>
<name>A0A8H7ZTQ8_9FUNG</name>
<dbReference type="GO" id="GO:0006779">
    <property type="term" value="P:porphyrin-containing compound biosynthetic process"/>
    <property type="evidence" value="ECO:0007669"/>
    <property type="project" value="TreeGrafter"/>
</dbReference>
<dbReference type="InterPro" id="IPR058240">
    <property type="entry name" value="rSAM_sf"/>
</dbReference>
<dbReference type="PANTHER" id="PTHR13932:SF5">
    <property type="entry name" value="RADICAL S-ADENOSYL METHIONINE DOMAIN-CONTAINING PROTEIN 1, MITOCHONDRIAL"/>
    <property type="match status" value="1"/>
</dbReference>
<keyword evidence="2" id="KW-1185">Reference proteome</keyword>
<evidence type="ECO:0000313" key="2">
    <source>
        <dbReference type="Proteomes" id="UP000673691"/>
    </source>
</evidence>
<proteinExistence type="predicted"/>
<dbReference type="Proteomes" id="UP000673691">
    <property type="component" value="Unassembled WGS sequence"/>
</dbReference>
<sequence length="197" mass="22439">MFLNRRKFPEDCHSSFDESALRKLGRDHTAGGGMAAIAESKQVFPGKVTFDLIFGLPGQSLSHWRTQLQVPWSLALGLFFFLLCPGDLPHACPYSIRTQLGLDLADNHLSMYQLTIERGTHPLIFVPLYRLYRDIHLHKNTELPDDDVVADMYEETIARSKDAGFEHYEVSSFARSSENRGKHNCGYWMGYDYIGAH</sequence>
<dbReference type="OrthoDB" id="431409at2759"/>
<accession>A0A8H7ZTQ8</accession>
<dbReference type="InterPro" id="IPR034505">
    <property type="entry name" value="Coproporphyrinogen-III_oxidase"/>
</dbReference>
<dbReference type="AlphaFoldDB" id="A0A8H7ZTQ8"/>